<dbReference type="PANTHER" id="PTHR36115:SF4">
    <property type="entry name" value="MEMBRANE PROTEIN"/>
    <property type="match status" value="1"/>
</dbReference>
<evidence type="ECO:0000256" key="6">
    <source>
        <dbReference type="SAM" id="Phobius"/>
    </source>
</evidence>
<feature type="transmembrane region" description="Helical" evidence="6">
    <location>
        <begin position="9"/>
        <end position="26"/>
    </location>
</feature>
<dbReference type="EMBL" id="JBGOOW010000004">
    <property type="protein sequence ID" value="MEZ8180144.1"/>
    <property type="molecule type" value="Genomic_DNA"/>
</dbReference>
<keyword evidence="2" id="KW-1003">Cell membrane</keyword>
<dbReference type="AlphaFoldDB" id="A0A0P6ZBL0"/>
<dbReference type="InterPro" id="IPR051791">
    <property type="entry name" value="Pra-immunoreactive"/>
</dbReference>
<evidence type="ECO:0000256" key="2">
    <source>
        <dbReference type="ARBA" id="ARBA00022475"/>
    </source>
</evidence>
<sequence length="169" mass="19436">MYANKYSNFWRRFFAIWIDSIVFLPLEWIDDYVLSGVISSGGVFAWGIVNSLIGITYYVGMHAKYGQTIGKMVTRVKVVDVSESRNLTLKQSCMRDIVPIMLIPFSLYAYAQLSFYGQTWESLEQGRAFIFVGYAMIGWVLLEFISMLFNHKRRAIHDFIAGSVVVKKV</sequence>
<proteinExistence type="predicted"/>
<reference evidence="8 11" key="2">
    <citation type="submission" date="2024-06" db="EMBL/GenBank/DDBJ databases">
        <authorList>
            <person name="Steensen K."/>
            <person name="Seneca J."/>
            <person name="Bartlau N."/>
            <person name="Yu A.X."/>
            <person name="Polz M.F."/>
        </authorList>
    </citation>
    <scope>NUCLEOTIDE SEQUENCE [LARGE SCALE GENOMIC DNA]</scope>
    <source>
        <strain evidence="8 11">1F145</strain>
    </source>
</reference>
<evidence type="ECO:0000256" key="1">
    <source>
        <dbReference type="ARBA" id="ARBA00004651"/>
    </source>
</evidence>
<name>A0A0P6ZBL0_VIBSP</name>
<protein>
    <submittedName>
        <fullName evidence="9">RDD family protein</fullName>
    </submittedName>
</protein>
<keyword evidence="11" id="KW-1185">Reference proteome</keyword>
<organism evidence="9 10">
    <name type="scientific">Vibrio splendidus</name>
    <dbReference type="NCBI Taxonomy" id="29497"/>
    <lineage>
        <taxon>Bacteria</taxon>
        <taxon>Pseudomonadati</taxon>
        <taxon>Pseudomonadota</taxon>
        <taxon>Gammaproteobacteria</taxon>
        <taxon>Vibrionales</taxon>
        <taxon>Vibrionaceae</taxon>
        <taxon>Vibrio</taxon>
    </lineage>
</organism>
<evidence type="ECO:0000256" key="4">
    <source>
        <dbReference type="ARBA" id="ARBA00022989"/>
    </source>
</evidence>
<dbReference type="Pfam" id="PF06271">
    <property type="entry name" value="RDD"/>
    <property type="match status" value="1"/>
</dbReference>
<feature type="transmembrane region" description="Helical" evidence="6">
    <location>
        <begin position="32"/>
        <end position="59"/>
    </location>
</feature>
<accession>A0A0P6ZBL0</accession>
<reference evidence="9 10" key="1">
    <citation type="submission" date="2019-09" db="EMBL/GenBank/DDBJ databases">
        <title>Draft genome sequencing and comparative genomics of hatchery-associated Vibrios.</title>
        <authorList>
            <person name="Kehlet-Delgado H."/>
            <person name="Mueller R.S."/>
        </authorList>
    </citation>
    <scope>NUCLEOTIDE SEQUENCE [LARGE SCALE GENOMIC DNA]</scope>
    <source>
        <strain evidence="9 10">99-70-13A3</strain>
    </source>
</reference>
<feature type="transmembrane region" description="Helical" evidence="6">
    <location>
        <begin position="128"/>
        <end position="149"/>
    </location>
</feature>
<feature type="transmembrane region" description="Helical" evidence="6">
    <location>
        <begin position="97"/>
        <end position="116"/>
    </location>
</feature>
<dbReference type="PANTHER" id="PTHR36115">
    <property type="entry name" value="PROLINE-RICH ANTIGEN HOMOLOG-RELATED"/>
    <property type="match status" value="1"/>
</dbReference>
<dbReference type="Proteomes" id="UP000519158">
    <property type="component" value="Unassembled WGS sequence"/>
</dbReference>
<evidence type="ECO:0000256" key="5">
    <source>
        <dbReference type="ARBA" id="ARBA00023136"/>
    </source>
</evidence>
<evidence type="ECO:0000259" key="7">
    <source>
        <dbReference type="Pfam" id="PF06271"/>
    </source>
</evidence>
<keyword evidence="4 6" id="KW-1133">Transmembrane helix</keyword>
<dbReference type="RefSeq" id="WP_054541011.1">
    <property type="nucleotide sequence ID" value="NZ_CAWMQV010000001.1"/>
</dbReference>
<evidence type="ECO:0000313" key="8">
    <source>
        <dbReference type="EMBL" id="MEZ8180144.1"/>
    </source>
</evidence>
<dbReference type="Proteomes" id="UP001569200">
    <property type="component" value="Unassembled WGS sequence"/>
</dbReference>
<evidence type="ECO:0000313" key="11">
    <source>
        <dbReference type="Proteomes" id="UP001569200"/>
    </source>
</evidence>
<feature type="domain" description="RDD" evidence="7">
    <location>
        <begin position="6"/>
        <end position="162"/>
    </location>
</feature>
<comment type="subcellular location">
    <subcellularLocation>
        <location evidence="1">Cell membrane</location>
        <topology evidence="1">Multi-pass membrane protein</topology>
    </subcellularLocation>
</comment>
<dbReference type="EMBL" id="VTXL01000001">
    <property type="protein sequence ID" value="NOJ11582.1"/>
    <property type="molecule type" value="Genomic_DNA"/>
</dbReference>
<evidence type="ECO:0000313" key="9">
    <source>
        <dbReference type="EMBL" id="NOJ11582.1"/>
    </source>
</evidence>
<keyword evidence="5 6" id="KW-0472">Membrane</keyword>
<comment type="caution">
    <text evidence="9">The sequence shown here is derived from an EMBL/GenBank/DDBJ whole genome shotgun (WGS) entry which is preliminary data.</text>
</comment>
<evidence type="ECO:0000313" key="10">
    <source>
        <dbReference type="Proteomes" id="UP000519158"/>
    </source>
</evidence>
<keyword evidence="3 6" id="KW-0812">Transmembrane</keyword>
<gene>
    <name evidence="8" type="ORF">ACED33_05615</name>
    <name evidence="9" type="ORF">F0234_02265</name>
</gene>
<dbReference type="GO" id="GO:0005886">
    <property type="term" value="C:plasma membrane"/>
    <property type="evidence" value="ECO:0007669"/>
    <property type="project" value="UniProtKB-SubCell"/>
</dbReference>
<evidence type="ECO:0000256" key="3">
    <source>
        <dbReference type="ARBA" id="ARBA00022692"/>
    </source>
</evidence>
<dbReference type="InterPro" id="IPR010432">
    <property type="entry name" value="RDD"/>
</dbReference>